<name>A0A0W8IG95_9MICC</name>
<keyword evidence="3" id="KW-1185">Reference proteome</keyword>
<dbReference type="NCBIfam" id="NF037995">
    <property type="entry name" value="TRAP_S1"/>
    <property type="match status" value="1"/>
</dbReference>
<sequence length="274" mass="30259">MRNHLDGSSIQIETYPAAQLGGETEALEQVYSGNLDMSINGPSFLGVYDERFNVLDAAYLFEDAASQRELMTSGGIDDILEGIYETSGMKVFSGWYYGTRHITANSAVSGPEDLSGLKLRTPDAPLYRVNMAAMGASVTPMALNELYLGLQQQVVDAQENPLPTIQTMNLQEVQSDLSLTGHMVQTLHVSVADNTWSALTEEEQSLLSEAIELGSDAAYDCVVQEEEEILQEFRDEDSINIHEIDQSVFRDNVQAELSEGQPFSEDYVRLLEAQ</sequence>
<evidence type="ECO:0000313" key="2">
    <source>
        <dbReference type="EMBL" id="KUG58883.1"/>
    </source>
</evidence>
<protein>
    <recommendedName>
        <fullName evidence="4">TRAP dicarboxylate transporter subunit DctP</fullName>
    </recommendedName>
</protein>
<evidence type="ECO:0008006" key="4">
    <source>
        <dbReference type="Google" id="ProtNLM"/>
    </source>
</evidence>
<evidence type="ECO:0000256" key="1">
    <source>
        <dbReference type="ARBA" id="ARBA00022729"/>
    </source>
</evidence>
<dbReference type="AlphaFoldDB" id="A0A0W8IG95"/>
<dbReference type="GO" id="GO:0055085">
    <property type="term" value="P:transmembrane transport"/>
    <property type="evidence" value="ECO:0007669"/>
    <property type="project" value="InterPro"/>
</dbReference>
<dbReference type="InterPro" id="IPR018389">
    <property type="entry name" value="DctP_fam"/>
</dbReference>
<organism evidence="2 3">
    <name type="scientific">Nesterenkonia jeotgali</name>
    <dbReference type="NCBI Taxonomy" id="317018"/>
    <lineage>
        <taxon>Bacteria</taxon>
        <taxon>Bacillati</taxon>
        <taxon>Actinomycetota</taxon>
        <taxon>Actinomycetes</taxon>
        <taxon>Micrococcales</taxon>
        <taxon>Micrococcaceae</taxon>
        <taxon>Nesterenkonia</taxon>
    </lineage>
</organism>
<keyword evidence="1" id="KW-0732">Signal</keyword>
<evidence type="ECO:0000313" key="3">
    <source>
        <dbReference type="Proteomes" id="UP000054023"/>
    </source>
</evidence>
<dbReference type="PANTHER" id="PTHR33376">
    <property type="match status" value="1"/>
</dbReference>
<dbReference type="Pfam" id="PF03480">
    <property type="entry name" value="DctP"/>
    <property type="match status" value="1"/>
</dbReference>
<gene>
    <name evidence="2" type="ORF">AVL63_02300</name>
</gene>
<proteinExistence type="predicted"/>
<dbReference type="Proteomes" id="UP000054023">
    <property type="component" value="Unassembled WGS sequence"/>
</dbReference>
<dbReference type="STRING" id="317018.AVL63_02300"/>
<dbReference type="Gene3D" id="3.40.190.170">
    <property type="entry name" value="Bacterial extracellular solute-binding protein, family 7"/>
    <property type="match status" value="1"/>
</dbReference>
<reference evidence="3" key="1">
    <citation type="submission" date="2015-12" db="EMBL/GenBank/DDBJ databases">
        <authorList>
            <person name="Nair G.R."/>
            <person name="Kaur G."/>
            <person name="Mayilraj S."/>
        </authorList>
    </citation>
    <scope>NUCLEOTIDE SEQUENCE [LARGE SCALE GENOMIC DNA]</scope>
    <source>
        <strain evidence="3">CD08_7</strain>
    </source>
</reference>
<accession>A0A0W8IG95</accession>
<comment type="caution">
    <text evidence="2">The sequence shown here is derived from an EMBL/GenBank/DDBJ whole genome shotgun (WGS) entry which is preliminary data.</text>
</comment>
<dbReference type="EMBL" id="LQBM01000003">
    <property type="protein sequence ID" value="KUG58883.1"/>
    <property type="molecule type" value="Genomic_DNA"/>
</dbReference>
<dbReference type="InterPro" id="IPR038404">
    <property type="entry name" value="TRAP_DctP_sf"/>
</dbReference>
<dbReference type="PANTHER" id="PTHR33376:SF4">
    <property type="entry name" value="SIALIC ACID-BINDING PERIPLASMIC PROTEIN SIAP"/>
    <property type="match status" value="1"/>
</dbReference>